<keyword evidence="2" id="KW-1185">Reference proteome</keyword>
<dbReference type="Proteomes" id="UP000054324">
    <property type="component" value="Unassembled WGS sequence"/>
</dbReference>
<evidence type="ECO:0000313" key="2">
    <source>
        <dbReference type="Proteomes" id="UP000054324"/>
    </source>
</evidence>
<dbReference type="KEGG" id="ovi:T265_03409"/>
<organism evidence="1 2">
    <name type="scientific">Opisthorchis viverrini</name>
    <name type="common">Southeast Asian liver fluke</name>
    <dbReference type="NCBI Taxonomy" id="6198"/>
    <lineage>
        <taxon>Eukaryota</taxon>
        <taxon>Metazoa</taxon>
        <taxon>Spiralia</taxon>
        <taxon>Lophotrochozoa</taxon>
        <taxon>Platyhelminthes</taxon>
        <taxon>Trematoda</taxon>
        <taxon>Digenea</taxon>
        <taxon>Opisthorchiida</taxon>
        <taxon>Opisthorchiata</taxon>
        <taxon>Opisthorchiidae</taxon>
        <taxon>Opisthorchis</taxon>
    </lineage>
</organism>
<reference evidence="1 2" key="1">
    <citation type="submission" date="2013-11" db="EMBL/GenBank/DDBJ databases">
        <title>Opisthorchis viverrini - life in the bile duct.</title>
        <authorList>
            <person name="Young N.D."/>
            <person name="Nagarajan N."/>
            <person name="Lin S.J."/>
            <person name="Korhonen P.K."/>
            <person name="Jex A.R."/>
            <person name="Hall R.S."/>
            <person name="Safavi-Hemami H."/>
            <person name="Kaewkong W."/>
            <person name="Bertrand D."/>
            <person name="Gao S."/>
            <person name="Seet Q."/>
            <person name="Wongkham S."/>
            <person name="Teh B.T."/>
            <person name="Wongkham C."/>
            <person name="Intapan P.M."/>
            <person name="Maleewong W."/>
            <person name="Yang X."/>
            <person name="Hu M."/>
            <person name="Wang Z."/>
            <person name="Hofmann A."/>
            <person name="Sternberg P.W."/>
            <person name="Tan P."/>
            <person name="Wang J."/>
            <person name="Gasser R.B."/>
        </authorList>
    </citation>
    <scope>NUCLEOTIDE SEQUENCE [LARGE SCALE GENOMIC DNA]</scope>
</reference>
<dbReference type="AlphaFoldDB" id="A0A075A376"/>
<dbReference type="GeneID" id="20317596"/>
<protein>
    <submittedName>
        <fullName evidence="1">Uncharacterized protein</fullName>
    </submittedName>
</protein>
<dbReference type="OrthoDB" id="10392541at2759"/>
<evidence type="ECO:0000313" key="1">
    <source>
        <dbReference type="EMBL" id="KER30030.1"/>
    </source>
</evidence>
<proteinExistence type="predicted"/>
<gene>
    <name evidence="1" type="ORF">T265_03409</name>
</gene>
<dbReference type="RefSeq" id="XP_009166157.1">
    <property type="nucleotide sequence ID" value="XM_009167893.1"/>
</dbReference>
<name>A0A075A376_OPIVI</name>
<accession>A0A075A376</accession>
<dbReference type="CTD" id="20317596"/>
<dbReference type="EMBL" id="KL596667">
    <property type="protein sequence ID" value="KER30030.1"/>
    <property type="molecule type" value="Genomic_DNA"/>
</dbReference>
<sequence length="76" mass="7911">MEMFAACVLWLNEGEALADSGENSYGSAISLGMTVPFHRRTDMLGFMDSPVTVVNGAAIGEGIRSSVAAGSGLDRD</sequence>